<evidence type="ECO:0000313" key="2">
    <source>
        <dbReference type="Proteomes" id="UP001487740"/>
    </source>
</evidence>
<evidence type="ECO:0000313" key="1">
    <source>
        <dbReference type="EMBL" id="KAK8403460.1"/>
    </source>
</evidence>
<dbReference type="InterPro" id="IPR026103">
    <property type="entry name" value="HARBI1_animal"/>
</dbReference>
<proteinExistence type="predicted"/>
<name>A0AAW0UUQ9_SCYPA</name>
<comment type="caution">
    <text evidence="1">The sequence shown here is derived from an EMBL/GenBank/DDBJ whole genome shotgun (WGS) entry which is preliminary data.</text>
</comment>
<sequence length="189" mass="21687">MRRMEEMVRVRLRRVRLRRVIRDRSNPFEDLAEEEFLQRFRLTKECVLNLLENIRGQLPIAADARGCPIPQHLQLLITLRCTATGGHQLTINDCYQVSQTSISKCLRTVTPIIAQMAKDYVKMPTGMNAIRVMEGFMEIARMPGIVGAIDCTHIHILRPACENPELYRNRKGIFSLNCQAVCGPDLTFF</sequence>
<protein>
    <recommendedName>
        <fullName evidence="3">Nuclease HARBI1</fullName>
    </recommendedName>
</protein>
<dbReference type="AlphaFoldDB" id="A0AAW0UUQ9"/>
<dbReference type="Proteomes" id="UP001487740">
    <property type="component" value="Unassembled WGS sequence"/>
</dbReference>
<organism evidence="1 2">
    <name type="scientific">Scylla paramamosain</name>
    <name type="common">Mud crab</name>
    <dbReference type="NCBI Taxonomy" id="85552"/>
    <lineage>
        <taxon>Eukaryota</taxon>
        <taxon>Metazoa</taxon>
        <taxon>Ecdysozoa</taxon>
        <taxon>Arthropoda</taxon>
        <taxon>Crustacea</taxon>
        <taxon>Multicrustacea</taxon>
        <taxon>Malacostraca</taxon>
        <taxon>Eumalacostraca</taxon>
        <taxon>Eucarida</taxon>
        <taxon>Decapoda</taxon>
        <taxon>Pleocyemata</taxon>
        <taxon>Brachyura</taxon>
        <taxon>Eubrachyura</taxon>
        <taxon>Portunoidea</taxon>
        <taxon>Portunidae</taxon>
        <taxon>Portuninae</taxon>
        <taxon>Scylla</taxon>
    </lineage>
</organism>
<evidence type="ECO:0008006" key="3">
    <source>
        <dbReference type="Google" id="ProtNLM"/>
    </source>
</evidence>
<keyword evidence="2" id="KW-1185">Reference proteome</keyword>
<accession>A0AAW0UUQ9</accession>
<dbReference type="PRINTS" id="PR02086">
    <property type="entry name" value="PUTNUCHARBI1"/>
</dbReference>
<dbReference type="EMBL" id="JARAKH010000006">
    <property type="protein sequence ID" value="KAK8403460.1"/>
    <property type="molecule type" value="Genomic_DNA"/>
</dbReference>
<gene>
    <name evidence="1" type="ORF">O3P69_000492</name>
</gene>
<reference evidence="1 2" key="1">
    <citation type="submission" date="2023-03" db="EMBL/GenBank/DDBJ databases">
        <title>High-quality genome of Scylla paramamosain provides insights in environmental adaptation.</title>
        <authorList>
            <person name="Zhang L."/>
        </authorList>
    </citation>
    <scope>NUCLEOTIDE SEQUENCE [LARGE SCALE GENOMIC DNA]</scope>
    <source>
        <strain evidence="1">LZ_2023a</strain>
        <tissue evidence="1">Muscle</tissue>
    </source>
</reference>